<reference evidence="3 4" key="1">
    <citation type="journal article" date="2002" name="Proc. Natl. Acad. Sci. U.S.A.">
        <title>Genome sequence of the hyperthermophilic crenarchaeon Pyrobaculum aerophilum.</title>
        <authorList>
            <person name="Fitz-Gibbon S.T."/>
            <person name="Ladner H."/>
            <person name="Kim U.J."/>
            <person name="Stetter K.O."/>
            <person name="Simon M.I."/>
            <person name="Miller J.H."/>
        </authorList>
    </citation>
    <scope>NUCLEOTIDE SEQUENCE [LARGE SCALE GENOMIC DNA]</scope>
    <source>
        <strain evidence="4">ATCC 51768 / DSM 7523 / JCM 9630 / CIP 104966 / NBRC 100827 / IM2</strain>
    </source>
</reference>
<accession>Q8ZWH9</accession>
<sequence length="267" mass="28951">MLLRGYTFGVQIFGSLNRVAQVVLEGNMNGIIVGGAGNIIKDSVVKNNRNDGVAIYGRNNVVANCYIITNGYSVKLLEADLSELHDNYIARNERGILVDRSDDVRVYNNRVEDNVYGLFLLNLNRALIYNNSENVKIGGAKAVWSVGPAPGTNILGGGVVGGNVWISPDGRGHSQRCPPRRDVPEICETPYVIDGNNVDKAPLAYPGPASKGGAWLLLGLSLAAVLIVFIILSRRRAEVLRRRDGKNLYTVWSLGRNVCSSEEAASI</sequence>
<dbReference type="SMART" id="SM00710">
    <property type="entry name" value="PbH1"/>
    <property type="match status" value="3"/>
</dbReference>
<dbReference type="AlphaFoldDB" id="Q8ZWH9"/>
<dbReference type="InterPro" id="IPR006626">
    <property type="entry name" value="PbH1"/>
</dbReference>
<dbReference type="InterPro" id="IPR011050">
    <property type="entry name" value="Pectin_lyase_fold/virulence"/>
</dbReference>
<dbReference type="SUPFAM" id="SSF51126">
    <property type="entry name" value="Pectin lyase-like"/>
    <property type="match status" value="1"/>
</dbReference>
<keyword evidence="1" id="KW-1133">Transmembrane helix</keyword>
<keyword evidence="1" id="KW-0472">Membrane</keyword>
<dbReference type="InterPro" id="IPR012334">
    <property type="entry name" value="Pectin_lyas_fold"/>
</dbReference>
<dbReference type="Pfam" id="PF05048">
    <property type="entry name" value="NosD"/>
    <property type="match status" value="1"/>
</dbReference>
<evidence type="ECO:0000256" key="1">
    <source>
        <dbReference type="SAM" id="Phobius"/>
    </source>
</evidence>
<dbReference type="PATRIC" id="fig|178306.9.peg.1314"/>
<name>Q8ZWH9_PYRAE</name>
<dbReference type="Gene3D" id="2.160.20.10">
    <property type="entry name" value="Single-stranded right-handed beta-helix, Pectin lyase-like"/>
    <property type="match status" value="1"/>
</dbReference>
<dbReference type="KEGG" id="pai:PAE1780"/>
<dbReference type="HOGENOM" id="CLU_1040583_0_0_2"/>
<dbReference type="eggNOG" id="arCOG02526">
    <property type="taxonomic scope" value="Archaea"/>
</dbReference>
<evidence type="ECO:0000259" key="2">
    <source>
        <dbReference type="Pfam" id="PF05048"/>
    </source>
</evidence>
<dbReference type="EnsemblBacteria" id="AAL63723">
    <property type="protein sequence ID" value="AAL63723"/>
    <property type="gene ID" value="PAE1780"/>
</dbReference>
<dbReference type="STRING" id="178306.PAE1780"/>
<evidence type="ECO:0000313" key="4">
    <source>
        <dbReference type="Proteomes" id="UP000002439"/>
    </source>
</evidence>
<gene>
    <name evidence="3" type="ordered locus">PAE1780</name>
</gene>
<dbReference type="InterPro" id="IPR007742">
    <property type="entry name" value="NosD_dom"/>
</dbReference>
<dbReference type="InParanoid" id="Q8ZWH9"/>
<feature type="domain" description="Periplasmic copper-binding protein NosD beta helix" evidence="2">
    <location>
        <begin position="17"/>
        <end position="170"/>
    </location>
</feature>
<proteinExistence type="predicted"/>
<keyword evidence="4" id="KW-1185">Reference proteome</keyword>
<feature type="transmembrane region" description="Helical" evidence="1">
    <location>
        <begin position="212"/>
        <end position="233"/>
    </location>
</feature>
<organism evidence="3 4">
    <name type="scientific">Pyrobaculum aerophilum (strain ATCC 51768 / DSM 7523 / JCM 9630 / CIP 104966 / NBRC 100827 / IM2)</name>
    <dbReference type="NCBI Taxonomy" id="178306"/>
    <lineage>
        <taxon>Archaea</taxon>
        <taxon>Thermoproteota</taxon>
        <taxon>Thermoprotei</taxon>
        <taxon>Thermoproteales</taxon>
        <taxon>Thermoproteaceae</taxon>
        <taxon>Pyrobaculum</taxon>
    </lineage>
</organism>
<keyword evidence="1" id="KW-0812">Transmembrane</keyword>
<dbReference type="Proteomes" id="UP000002439">
    <property type="component" value="Chromosome"/>
</dbReference>
<protein>
    <submittedName>
        <fullName evidence="3">Conserved protein part 2, authentic frameshift</fullName>
    </submittedName>
</protein>
<dbReference type="EMBL" id="AE009441">
    <property type="protein sequence ID" value="AAL63723.1"/>
    <property type="molecule type" value="Genomic_DNA"/>
</dbReference>
<evidence type="ECO:0000313" key="3">
    <source>
        <dbReference type="EMBL" id="AAL63723.1"/>
    </source>
</evidence>